<feature type="compositionally biased region" description="Acidic residues" evidence="1">
    <location>
        <begin position="20"/>
        <end position="29"/>
    </location>
</feature>
<organism evidence="3 4">
    <name type="scientific">Halogranum gelatinilyticum</name>
    <dbReference type="NCBI Taxonomy" id="660521"/>
    <lineage>
        <taxon>Archaea</taxon>
        <taxon>Methanobacteriati</taxon>
        <taxon>Methanobacteriota</taxon>
        <taxon>Stenosarchaea group</taxon>
        <taxon>Halobacteria</taxon>
        <taxon>Halobacteriales</taxon>
        <taxon>Haloferacaceae</taxon>
    </lineage>
</organism>
<feature type="domain" description="DUF8055" evidence="2">
    <location>
        <begin position="6"/>
        <end position="95"/>
    </location>
</feature>
<dbReference type="AlphaFoldDB" id="A0A1G9W9W5"/>
<reference evidence="4" key="1">
    <citation type="submission" date="2016-10" db="EMBL/GenBank/DDBJ databases">
        <authorList>
            <person name="Varghese N."/>
            <person name="Submissions S."/>
        </authorList>
    </citation>
    <scope>NUCLEOTIDE SEQUENCE [LARGE SCALE GENOMIC DNA]</scope>
    <source>
        <strain evidence="4">CGMCC 1.10119</strain>
    </source>
</reference>
<dbReference type="OrthoDB" id="339304at2157"/>
<name>A0A1G9W9W5_9EURY</name>
<dbReference type="EMBL" id="FNHL01000003">
    <property type="protein sequence ID" value="SDM81006.1"/>
    <property type="molecule type" value="Genomic_DNA"/>
</dbReference>
<dbReference type="Pfam" id="PF26240">
    <property type="entry name" value="DUF8055"/>
    <property type="match status" value="1"/>
</dbReference>
<dbReference type="RefSeq" id="WP_089698120.1">
    <property type="nucleotide sequence ID" value="NZ_FNHL01000003.1"/>
</dbReference>
<evidence type="ECO:0000256" key="1">
    <source>
        <dbReference type="SAM" id="MobiDB-lite"/>
    </source>
</evidence>
<accession>A0A1G9W9W5</accession>
<evidence type="ECO:0000259" key="2">
    <source>
        <dbReference type="Pfam" id="PF26240"/>
    </source>
</evidence>
<feature type="region of interest" description="Disordered" evidence="1">
    <location>
        <begin position="1"/>
        <end position="33"/>
    </location>
</feature>
<dbReference type="InterPro" id="IPR058368">
    <property type="entry name" value="DUF8055"/>
</dbReference>
<dbReference type="Proteomes" id="UP000199451">
    <property type="component" value="Unassembled WGS sequence"/>
</dbReference>
<keyword evidence="4" id="KW-1185">Reference proteome</keyword>
<evidence type="ECO:0000313" key="3">
    <source>
        <dbReference type="EMBL" id="SDM81006.1"/>
    </source>
</evidence>
<sequence length="113" mass="12621">MSRSGHWPEVARLVDRSQQDAEEFDPETGDPERCLSAGVEPIVELYIDVRKTDGERLTPVEQSLLERALNDWLSLYAACHDAPFHAHFTVHEMAVAYAGNGDLRSTVGELLDV</sequence>
<dbReference type="STRING" id="660521.SAMN04487949_2664"/>
<proteinExistence type="predicted"/>
<protein>
    <recommendedName>
        <fullName evidence="2">DUF8055 domain-containing protein</fullName>
    </recommendedName>
</protein>
<evidence type="ECO:0000313" key="4">
    <source>
        <dbReference type="Proteomes" id="UP000199451"/>
    </source>
</evidence>
<gene>
    <name evidence="3" type="ORF">SAMN04487949_2664</name>
</gene>